<organism evidence="6 7">
    <name type="scientific">Castellaniella defragrans</name>
    <name type="common">Alcaligenes defragrans</name>
    <dbReference type="NCBI Taxonomy" id="75697"/>
    <lineage>
        <taxon>Bacteria</taxon>
        <taxon>Pseudomonadati</taxon>
        <taxon>Pseudomonadota</taxon>
        <taxon>Betaproteobacteria</taxon>
        <taxon>Burkholderiales</taxon>
        <taxon>Alcaligenaceae</taxon>
        <taxon>Castellaniella</taxon>
    </lineage>
</organism>
<dbReference type="InterPro" id="IPR008333">
    <property type="entry name" value="Cbr1-like_FAD-bd_dom"/>
</dbReference>
<dbReference type="PANTHER" id="PTHR47354:SF5">
    <property type="entry name" value="PROTEIN RFBI"/>
    <property type="match status" value="1"/>
</dbReference>
<dbReference type="Pfam" id="PF00970">
    <property type="entry name" value="FAD_binding_6"/>
    <property type="match status" value="1"/>
</dbReference>
<dbReference type="PROSITE" id="PS00197">
    <property type="entry name" value="2FE2S_FER_1"/>
    <property type="match status" value="1"/>
</dbReference>
<evidence type="ECO:0000313" key="6">
    <source>
        <dbReference type="EMBL" id="MBB6083923.1"/>
    </source>
</evidence>
<dbReference type="GO" id="GO:0051537">
    <property type="term" value="F:2 iron, 2 sulfur cluster binding"/>
    <property type="evidence" value="ECO:0007669"/>
    <property type="project" value="UniProtKB-KW"/>
</dbReference>
<dbReference type="PRINTS" id="PR00410">
    <property type="entry name" value="PHEHYDRXLASE"/>
</dbReference>
<dbReference type="AlphaFoldDB" id="A0A7W9TQ37"/>
<dbReference type="EMBL" id="JACHIB010000010">
    <property type="protein sequence ID" value="MBB6083923.1"/>
    <property type="molecule type" value="Genomic_DNA"/>
</dbReference>
<comment type="cofactor">
    <cofactor evidence="1">
        <name>FAD</name>
        <dbReference type="ChEBI" id="CHEBI:57692"/>
    </cofactor>
</comment>
<evidence type="ECO:0000313" key="7">
    <source>
        <dbReference type="Proteomes" id="UP000541136"/>
    </source>
</evidence>
<proteinExistence type="predicted"/>
<sequence length="348" mass="37939">MSFKVTVLPANRAFTVEPGQTVLDAALAAGIVLPYSCRNGTCSTCEGRVVSGEYDAGPAPARILDAADLARGHTLLCQARPSSDLVIEAREVRMADDIVVRKMPVRVLSLEPLAPDVMEITLQLPSAEAFRFQPGQYLEFILKDGSRRSYSMACARADDHRVRLHVRHMPGGLFTSRVFGAGAEPLKPREILRIEGPLGSFFLDPDDPRPIVFLASGTGFAPIQAMIEGMLERGDTRPATLYWGGRRPADLYRRDLALAWRERLPGFRFVPVLSEAAPGDGWTGRTGWVHQAVMDDLPDLSGHQVYACGAPAMVEAARRDFVQQCGLPPEAFHADAFTSAADLARVEA</sequence>
<evidence type="ECO:0000259" key="5">
    <source>
        <dbReference type="PROSITE" id="PS51384"/>
    </source>
</evidence>
<keyword evidence="2" id="KW-0001">2Fe-2S</keyword>
<dbReference type="InterPro" id="IPR039261">
    <property type="entry name" value="FNR_nucleotide-bd"/>
</dbReference>
<dbReference type="SUPFAM" id="SSF54292">
    <property type="entry name" value="2Fe-2S ferredoxin-like"/>
    <property type="match status" value="1"/>
</dbReference>
<reference evidence="6 7" key="1">
    <citation type="submission" date="2020-08" db="EMBL/GenBank/DDBJ databases">
        <title>Genomic Encyclopedia of Type Strains, Phase IV (KMG-IV): sequencing the most valuable type-strain genomes for metagenomic binning, comparative biology and taxonomic classification.</title>
        <authorList>
            <person name="Goeker M."/>
        </authorList>
    </citation>
    <scope>NUCLEOTIDE SEQUENCE [LARGE SCALE GENOMIC DNA]</scope>
    <source>
        <strain evidence="6 7">DSM 12141</strain>
    </source>
</reference>
<dbReference type="Gene3D" id="3.10.20.30">
    <property type="match status" value="1"/>
</dbReference>
<dbReference type="PROSITE" id="PS51085">
    <property type="entry name" value="2FE2S_FER_2"/>
    <property type="match status" value="1"/>
</dbReference>
<dbReference type="Gene3D" id="2.40.30.10">
    <property type="entry name" value="Translation factors"/>
    <property type="match status" value="1"/>
</dbReference>
<dbReference type="InterPro" id="IPR006058">
    <property type="entry name" value="2Fe2S_fd_BS"/>
</dbReference>
<evidence type="ECO:0000259" key="4">
    <source>
        <dbReference type="PROSITE" id="PS51085"/>
    </source>
</evidence>
<dbReference type="EC" id="1.17.1.1" evidence="6"/>
<keyword evidence="6" id="KW-0560">Oxidoreductase</keyword>
<name>A0A7W9TQ37_CASDE</name>
<comment type="cofactor">
    <cofactor evidence="3">
        <name>[2Fe-2S] cluster</name>
        <dbReference type="ChEBI" id="CHEBI:190135"/>
    </cofactor>
</comment>
<keyword evidence="2" id="KW-0411">Iron-sulfur</keyword>
<dbReference type="PANTHER" id="PTHR47354">
    <property type="entry name" value="NADH OXIDOREDUCTASE HCR"/>
    <property type="match status" value="1"/>
</dbReference>
<accession>A0A7W9TQ37</accession>
<gene>
    <name evidence="6" type="ORF">HNR28_001968</name>
</gene>
<dbReference type="InterPro" id="IPR036010">
    <property type="entry name" value="2Fe-2S_ferredoxin-like_sf"/>
</dbReference>
<dbReference type="SUPFAM" id="SSF52343">
    <property type="entry name" value="Ferredoxin reductase-like, C-terminal NADP-linked domain"/>
    <property type="match status" value="1"/>
</dbReference>
<evidence type="ECO:0000256" key="2">
    <source>
        <dbReference type="ARBA" id="ARBA00022714"/>
    </source>
</evidence>
<dbReference type="RefSeq" id="WP_151023809.1">
    <property type="nucleotide sequence ID" value="NZ_JACHIB010000010.1"/>
</dbReference>
<evidence type="ECO:0000256" key="1">
    <source>
        <dbReference type="ARBA" id="ARBA00001974"/>
    </source>
</evidence>
<dbReference type="PROSITE" id="PS51384">
    <property type="entry name" value="FAD_FR"/>
    <property type="match status" value="1"/>
</dbReference>
<dbReference type="Pfam" id="PF00111">
    <property type="entry name" value="Fer2"/>
    <property type="match status" value="1"/>
</dbReference>
<dbReference type="PRINTS" id="PR00371">
    <property type="entry name" value="FPNCR"/>
</dbReference>
<dbReference type="InterPro" id="IPR001041">
    <property type="entry name" value="2Fe-2S_ferredoxin-type"/>
</dbReference>
<dbReference type="InterPro" id="IPR012675">
    <property type="entry name" value="Beta-grasp_dom_sf"/>
</dbReference>
<dbReference type="Pfam" id="PF00175">
    <property type="entry name" value="NAD_binding_1"/>
    <property type="match status" value="1"/>
</dbReference>
<keyword evidence="2" id="KW-0408">Iron</keyword>
<dbReference type="InterPro" id="IPR050415">
    <property type="entry name" value="MRET"/>
</dbReference>
<feature type="domain" description="FAD-binding FR-type" evidence="5">
    <location>
        <begin position="100"/>
        <end position="204"/>
    </location>
</feature>
<dbReference type="CDD" id="cd00207">
    <property type="entry name" value="fer2"/>
    <property type="match status" value="1"/>
</dbReference>
<dbReference type="Gene3D" id="3.40.50.80">
    <property type="entry name" value="Nucleotide-binding domain of ferredoxin-NADP reductase (FNR) module"/>
    <property type="match status" value="1"/>
</dbReference>
<dbReference type="CDD" id="cd06189">
    <property type="entry name" value="flavin_oxioreductase"/>
    <property type="match status" value="1"/>
</dbReference>
<dbReference type="InterPro" id="IPR001433">
    <property type="entry name" value="OxRdtase_FAD/NAD-bd"/>
</dbReference>
<evidence type="ECO:0000256" key="3">
    <source>
        <dbReference type="ARBA" id="ARBA00034078"/>
    </source>
</evidence>
<keyword evidence="2" id="KW-0479">Metal-binding</keyword>
<dbReference type="SUPFAM" id="SSF63380">
    <property type="entry name" value="Riboflavin synthase domain-like"/>
    <property type="match status" value="1"/>
</dbReference>
<dbReference type="InterPro" id="IPR001709">
    <property type="entry name" value="Flavoprot_Pyr_Nucl_cyt_Rdtase"/>
</dbReference>
<feature type="domain" description="2Fe-2S ferredoxin-type" evidence="4">
    <location>
        <begin position="3"/>
        <end position="93"/>
    </location>
</feature>
<dbReference type="InterPro" id="IPR017938">
    <property type="entry name" value="Riboflavin_synthase-like_b-brl"/>
</dbReference>
<dbReference type="Proteomes" id="UP000541136">
    <property type="component" value="Unassembled WGS sequence"/>
</dbReference>
<protein>
    <submittedName>
        <fullName evidence="6">CDP-4-dehydro-6-deoxyglucose reductase</fullName>
        <ecNumber evidence="6">1.17.1.1</ecNumber>
    </submittedName>
</protein>
<dbReference type="GO" id="GO:0047099">
    <property type="term" value="F:CDP-4-dehydro-6-deoxyglucose reductase activity"/>
    <property type="evidence" value="ECO:0007669"/>
    <property type="project" value="UniProtKB-EC"/>
</dbReference>
<comment type="caution">
    <text evidence="6">The sequence shown here is derived from an EMBL/GenBank/DDBJ whole genome shotgun (WGS) entry which is preliminary data.</text>
</comment>
<dbReference type="InterPro" id="IPR017927">
    <property type="entry name" value="FAD-bd_FR_type"/>
</dbReference>